<comment type="caution">
    <text evidence="2">The sequence shown here is derived from an EMBL/GenBank/DDBJ whole genome shotgun (WGS) entry which is preliminary data.</text>
</comment>
<evidence type="ECO:0000313" key="3">
    <source>
        <dbReference type="Proteomes" id="UP001168107"/>
    </source>
</evidence>
<feature type="transmembrane region" description="Helical" evidence="1">
    <location>
        <begin position="6"/>
        <end position="24"/>
    </location>
</feature>
<reference evidence="2" key="1">
    <citation type="submission" date="2024-05" db="EMBL/GenBank/DDBJ databases">
        <title>WGS of Aeromonas isolates.</title>
        <authorList>
            <person name="Lee H."/>
        </authorList>
    </citation>
    <scope>NUCLEOTIDE SEQUENCE</scope>
    <source>
        <strain evidence="2">SU58-3</strain>
    </source>
</reference>
<dbReference type="Proteomes" id="UP001168107">
    <property type="component" value="Unassembled WGS sequence"/>
</dbReference>
<dbReference type="GeneID" id="92721983"/>
<keyword evidence="3" id="KW-1185">Reference proteome</keyword>
<name>A0ABT7Q375_9GAMM</name>
<keyword evidence="1" id="KW-1133">Transmembrane helix</keyword>
<keyword evidence="1" id="KW-0812">Transmembrane</keyword>
<accession>A0ABT7Q375</accession>
<sequence length="68" mass="7583">MTINSTLFGQFILLLMIIVGVLAWRLARRKSRHPVLITFLCVLLCLAPPFAILALLILALKQDLPARA</sequence>
<dbReference type="RefSeq" id="WP_241280767.1">
    <property type="nucleotide sequence ID" value="NZ_CAXIQV010000008.1"/>
</dbReference>
<protein>
    <submittedName>
        <fullName evidence="2">Uncharacterized protein</fullName>
    </submittedName>
</protein>
<organism evidence="2 3">
    <name type="scientific">Aeromonas bestiarum</name>
    <dbReference type="NCBI Taxonomy" id="105751"/>
    <lineage>
        <taxon>Bacteria</taxon>
        <taxon>Pseudomonadati</taxon>
        <taxon>Pseudomonadota</taxon>
        <taxon>Gammaproteobacteria</taxon>
        <taxon>Aeromonadales</taxon>
        <taxon>Aeromonadaceae</taxon>
        <taxon>Aeromonas</taxon>
    </lineage>
</organism>
<evidence type="ECO:0000256" key="1">
    <source>
        <dbReference type="SAM" id="Phobius"/>
    </source>
</evidence>
<gene>
    <name evidence="2" type="ORF">OB935_18060</name>
</gene>
<proteinExistence type="predicted"/>
<feature type="transmembrane region" description="Helical" evidence="1">
    <location>
        <begin position="36"/>
        <end position="60"/>
    </location>
</feature>
<dbReference type="EMBL" id="JAOPLL010000013">
    <property type="protein sequence ID" value="MDM5073726.1"/>
    <property type="molecule type" value="Genomic_DNA"/>
</dbReference>
<keyword evidence="1" id="KW-0472">Membrane</keyword>
<evidence type="ECO:0000313" key="2">
    <source>
        <dbReference type="EMBL" id="MDM5073726.1"/>
    </source>
</evidence>